<dbReference type="EMBL" id="SRLO01000087">
    <property type="protein sequence ID" value="TNN77067.1"/>
    <property type="molecule type" value="Genomic_DNA"/>
</dbReference>
<accession>A0A4Z2IGY4</accession>
<protein>
    <submittedName>
        <fullName evidence="1">Uncharacterized protein</fullName>
    </submittedName>
</protein>
<evidence type="ECO:0000313" key="1">
    <source>
        <dbReference type="EMBL" id="TNN77067.1"/>
    </source>
</evidence>
<keyword evidence="2" id="KW-1185">Reference proteome</keyword>
<reference evidence="1 2" key="1">
    <citation type="submission" date="2019-03" db="EMBL/GenBank/DDBJ databases">
        <title>First draft genome of Liparis tanakae, snailfish: a comprehensive survey of snailfish specific genes.</title>
        <authorList>
            <person name="Kim W."/>
            <person name="Song I."/>
            <person name="Jeong J.-H."/>
            <person name="Kim D."/>
            <person name="Kim S."/>
            <person name="Ryu S."/>
            <person name="Song J.Y."/>
            <person name="Lee S.K."/>
        </authorList>
    </citation>
    <scope>NUCLEOTIDE SEQUENCE [LARGE SCALE GENOMIC DNA]</scope>
    <source>
        <tissue evidence="1">Muscle</tissue>
    </source>
</reference>
<comment type="caution">
    <text evidence="1">The sequence shown here is derived from an EMBL/GenBank/DDBJ whole genome shotgun (WGS) entry which is preliminary data.</text>
</comment>
<evidence type="ECO:0000313" key="2">
    <source>
        <dbReference type="Proteomes" id="UP000314294"/>
    </source>
</evidence>
<dbReference type="Proteomes" id="UP000314294">
    <property type="component" value="Unassembled WGS sequence"/>
</dbReference>
<proteinExistence type="predicted"/>
<sequence length="108" mass="11555">MYALALPVRSGLQSHHACSLASGHLSTWNSKIYCATGSEDGPTGHTGAPAVLEMCNNLEKLTRGYLSTHFWLRRFKLFKVADEGPSGASSADDNLSVCNSPLSVLLFA</sequence>
<organism evidence="1 2">
    <name type="scientific">Liparis tanakae</name>
    <name type="common">Tanaka's snailfish</name>
    <dbReference type="NCBI Taxonomy" id="230148"/>
    <lineage>
        <taxon>Eukaryota</taxon>
        <taxon>Metazoa</taxon>
        <taxon>Chordata</taxon>
        <taxon>Craniata</taxon>
        <taxon>Vertebrata</taxon>
        <taxon>Euteleostomi</taxon>
        <taxon>Actinopterygii</taxon>
        <taxon>Neopterygii</taxon>
        <taxon>Teleostei</taxon>
        <taxon>Neoteleostei</taxon>
        <taxon>Acanthomorphata</taxon>
        <taxon>Eupercaria</taxon>
        <taxon>Perciformes</taxon>
        <taxon>Cottioidei</taxon>
        <taxon>Cottales</taxon>
        <taxon>Liparidae</taxon>
        <taxon>Liparis</taxon>
    </lineage>
</organism>
<dbReference type="AlphaFoldDB" id="A0A4Z2IGY4"/>
<name>A0A4Z2IGY4_9TELE</name>
<gene>
    <name evidence="1" type="ORF">EYF80_012705</name>
</gene>